<dbReference type="CDD" id="cd06577">
    <property type="entry name" value="PASTA_pknB"/>
    <property type="match status" value="1"/>
</dbReference>
<keyword evidence="5" id="KW-1185">Reference proteome</keyword>
<evidence type="ECO:0000259" key="3">
    <source>
        <dbReference type="PROSITE" id="PS51178"/>
    </source>
</evidence>
<dbReference type="InterPro" id="IPR005543">
    <property type="entry name" value="PASTA_dom"/>
</dbReference>
<accession>A0A4R1HSE7</accession>
<organism evidence="4 5">
    <name type="scientific">Pseudonocardia endophytica</name>
    <dbReference type="NCBI Taxonomy" id="401976"/>
    <lineage>
        <taxon>Bacteria</taxon>
        <taxon>Bacillati</taxon>
        <taxon>Actinomycetota</taxon>
        <taxon>Actinomycetes</taxon>
        <taxon>Pseudonocardiales</taxon>
        <taxon>Pseudonocardiaceae</taxon>
        <taxon>Pseudonocardia</taxon>
    </lineage>
</organism>
<feature type="region of interest" description="Disordered" evidence="1">
    <location>
        <begin position="1"/>
        <end position="35"/>
    </location>
</feature>
<protein>
    <submittedName>
        <fullName evidence="4">PASTA domain-containing protein</fullName>
    </submittedName>
</protein>
<feature type="compositionally biased region" description="Low complexity" evidence="1">
    <location>
        <begin position="74"/>
        <end position="84"/>
    </location>
</feature>
<feature type="domain" description="PASTA" evidence="3">
    <location>
        <begin position="91"/>
        <end position="159"/>
    </location>
</feature>
<keyword evidence="2" id="KW-0472">Membrane</keyword>
<evidence type="ECO:0000256" key="1">
    <source>
        <dbReference type="SAM" id="MobiDB-lite"/>
    </source>
</evidence>
<reference evidence="4 5" key="1">
    <citation type="submission" date="2019-03" db="EMBL/GenBank/DDBJ databases">
        <title>Sequencing the genomes of 1000 actinobacteria strains.</title>
        <authorList>
            <person name="Klenk H.-P."/>
        </authorList>
    </citation>
    <scope>NUCLEOTIDE SEQUENCE [LARGE SCALE GENOMIC DNA]</scope>
    <source>
        <strain evidence="4 5">DSM 44969</strain>
    </source>
</reference>
<evidence type="ECO:0000313" key="5">
    <source>
        <dbReference type="Proteomes" id="UP000295560"/>
    </source>
</evidence>
<gene>
    <name evidence="4" type="ORF">EV378_6778</name>
</gene>
<dbReference type="Pfam" id="PF03793">
    <property type="entry name" value="PASTA"/>
    <property type="match status" value="1"/>
</dbReference>
<dbReference type="InterPro" id="IPR038468">
    <property type="entry name" value="MmpS_C"/>
</dbReference>
<comment type="caution">
    <text evidence="4">The sequence shown here is derived from an EMBL/GenBank/DDBJ whole genome shotgun (WGS) entry which is preliminary data.</text>
</comment>
<dbReference type="OrthoDB" id="3694999at2"/>
<dbReference type="AlphaFoldDB" id="A0A4R1HSE7"/>
<evidence type="ECO:0000256" key="2">
    <source>
        <dbReference type="SAM" id="Phobius"/>
    </source>
</evidence>
<dbReference type="Gene3D" id="2.60.40.2880">
    <property type="entry name" value="MmpS1-5, C-terminal soluble domain"/>
    <property type="match status" value="1"/>
</dbReference>
<dbReference type="Gene3D" id="3.30.10.20">
    <property type="match status" value="1"/>
</dbReference>
<proteinExistence type="predicted"/>
<sequence>MDVNNAHTSEGVAMIQPPDTASPGPTGGVAGAPATGPGRGPRLGWIAAALGCTLLVILGIVLVVGGSPNEPGVSQQSSAAPSADASREPDDPARFGYSTVPALIGLTGDQASAALRAADFRAVDFTVNYAAMNSTVEWQSPAPGTLWSKTSSVRLTLDPTTATPALPQPNPVYTAAPAAPTTPYVEPSSTYTYKVTGRNRAMITYSASGGNTSQVSSARLPWSKAVDSPGISGMDFAYVSAQNSGSGTIFCQIIGPSGNVISENSSEGPYAIVTCQK</sequence>
<dbReference type="PROSITE" id="PS51178">
    <property type="entry name" value="PASTA"/>
    <property type="match status" value="1"/>
</dbReference>
<feature type="transmembrane region" description="Helical" evidence="2">
    <location>
        <begin position="43"/>
        <end position="64"/>
    </location>
</feature>
<feature type="region of interest" description="Disordered" evidence="1">
    <location>
        <begin position="70"/>
        <end position="94"/>
    </location>
</feature>
<dbReference type="EMBL" id="SMFZ01000002">
    <property type="protein sequence ID" value="TCK22769.1"/>
    <property type="molecule type" value="Genomic_DNA"/>
</dbReference>
<dbReference type="Proteomes" id="UP000295560">
    <property type="component" value="Unassembled WGS sequence"/>
</dbReference>
<keyword evidence="2" id="KW-1133">Transmembrane helix</keyword>
<keyword evidence="2" id="KW-0812">Transmembrane</keyword>
<name>A0A4R1HSE7_PSEEN</name>
<evidence type="ECO:0000313" key="4">
    <source>
        <dbReference type="EMBL" id="TCK22769.1"/>
    </source>
</evidence>